<dbReference type="Proteomes" id="UP000736672">
    <property type="component" value="Unassembled WGS sequence"/>
</dbReference>
<feature type="transmembrane region" description="Helical" evidence="3">
    <location>
        <begin position="520"/>
        <end position="542"/>
    </location>
</feature>
<comment type="subcellular location">
    <subcellularLocation>
        <location evidence="1">Endomembrane system</location>
        <topology evidence="1">Multi-pass membrane protein</topology>
    </subcellularLocation>
</comment>
<dbReference type="GO" id="GO:0006874">
    <property type="term" value="P:intracellular calcium ion homeostasis"/>
    <property type="evidence" value="ECO:0007669"/>
    <property type="project" value="TreeGrafter"/>
</dbReference>
<evidence type="ECO:0000259" key="4">
    <source>
        <dbReference type="Pfam" id="PF00122"/>
    </source>
</evidence>
<dbReference type="PANTHER" id="PTHR24093">
    <property type="entry name" value="CATION TRANSPORTING ATPASE"/>
    <property type="match status" value="1"/>
</dbReference>
<keyword evidence="6" id="KW-1185">Reference proteome</keyword>
<keyword evidence="3" id="KW-0812">Transmembrane</keyword>
<feature type="transmembrane region" description="Helical" evidence="3">
    <location>
        <begin position="457"/>
        <end position="479"/>
    </location>
</feature>
<dbReference type="Pfam" id="PF00122">
    <property type="entry name" value="E1-E2_ATPase"/>
    <property type="match status" value="1"/>
</dbReference>
<evidence type="ECO:0000256" key="2">
    <source>
        <dbReference type="ARBA" id="ARBA00022842"/>
    </source>
</evidence>
<reference evidence="5" key="1">
    <citation type="journal article" date="2021" name="Nat. Commun.">
        <title>Genetic determinants of endophytism in the Arabidopsis root mycobiome.</title>
        <authorList>
            <person name="Mesny F."/>
            <person name="Miyauchi S."/>
            <person name="Thiergart T."/>
            <person name="Pickel B."/>
            <person name="Atanasova L."/>
            <person name="Karlsson M."/>
            <person name="Huettel B."/>
            <person name="Barry K.W."/>
            <person name="Haridas S."/>
            <person name="Chen C."/>
            <person name="Bauer D."/>
            <person name="Andreopoulos W."/>
            <person name="Pangilinan J."/>
            <person name="LaButti K."/>
            <person name="Riley R."/>
            <person name="Lipzen A."/>
            <person name="Clum A."/>
            <person name="Drula E."/>
            <person name="Henrissat B."/>
            <person name="Kohler A."/>
            <person name="Grigoriev I.V."/>
            <person name="Martin F.M."/>
            <person name="Hacquard S."/>
        </authorList>
    </citation>
    <scope>NUCLEOTIDE SEQUENCE</scope>
    <source>
        <strain evidence="5">FSSC 5 MPI-SDFR-AT-0091</strain>
    </source>
</reference>
<feature type="transmembrane region" description="Helical" evidence="3">
    <location>
        <begin position="406"/>
        <end position="425"/>
    </location>
</feature>
<dbReference type="AlphaFoldDB" id="A0A9P9GY88"/>
<keyword evidence="3" id="KW-0472">Membrane</keyword>
<feature type="domain" description="P-type ATPase A" evidence="4">
    <location>
        <begin position="140"/>
        <end position="248"/>
    </location>
</feature>
<dbReference type="GO" id="GO:0005886">
    <property type="term" value="C:plasma membrane"/>
    <property type="evidence" value="ECO:0007669"/>
    <property type="project" value="TreeGrafter"/>
</dbReference>
<gene>
    <name evidence="5" type="ORF">B0J15DRAFT_500030</name>
</gene>
<dbReference type="Gene3D" id="2.70.150.10">
    <property type="entry name" value="Calcium-transporting ATPase, cytoplasmic transduction domain A"/>
    <property type="match status" value="1"/>
</dbReference>
<feature type="transmembrane region" description="Helical" evidence="3">
    <location>
        <begin position="278"/>
        <end position="301"/>
    </location>
</feature>
<keyword evidence="2" id="KW-0460">Magnesium</keyword>
<organism evidence="5 6">
    <name type="scientific">Fusarium solani</name>
    <name type="common">Filamentous fungus</name>
    <dbReference type="NCBI Taxonomy" id="169388"/>
    <lineage>
        <taxon>Eukaryota</taxon>
        <taxon>Fungi</taxon>
        <taxon>Dikarya</taxon>
        <taxon>Ascomycota</taxon>
        <taxon>Pezizomycotina</taxon>
        <taxon>Sordariomycetes</taxon>
        <taxon>Hypocreomycetidae</taxon>
        <taxon>Hypocreales</taxon>
        <taxon>Nectriaceae</taxon>
        <taxon>Fusarium</taxon>
        <taxon>Fusarium solani species complex</taxon>
    </lineage>
</organism>
<evidence type="ECO:0000256" key="3">
    <source>
        <dbReference type="SAM" id="Phobius"/>
    </source>
</evidence>
<accession>A0A9P9GY88</accession>
<dbReference type="PANTHER" id="PTHR24093:SF369">
    <property type="entry name" value="CALCIUM-TRANSPORTING ATPASE"/>
    <property type="match status" value="1"/>
</dbReference>
<evidence type="ECO:0000313" key="6">
    <source>
        <dbReference type="Proteomes" id="UP000736672"/>
    </source>
</evidence>
<evidence type="ECO:0000256" key="1">
    <source>
        <dbReference type="ARBA" id="ARBA00004127"/>
    </source>
</evidence>
<sequence length="575" mass="61940">MPSNLKILPSLSVPAISANSSISKTFRSSKPLEVLRKDLETYRKERLSFAKVASPCNAPMGDATEPVLTLPCNIVTANNRTTSKWHSRDACPGIVEGQLAVGGANRRSMFNASRPKASSEPSFLTTPRLRIPKNTSKLFKVRRSEKTCVVSVHDILIGDLLLLEPGDVVPADGILIDGSGIACDESALTGESDLVRKAPSNDVYKALNEPLEGEGPKRTDSKGPFILSGSKVVDGAGIYLVTAVGQNNRSLRRLASPPEPTPPEESAVHWLKRLGSGLVVNCFTLLFGLFNIILGSLQLLYVPAKPARGGKSVLETISKIDFEKSCPPFISLALLIPTCPNPNSIIGSTDSLRSSLLALAILTVQHHRRLKPVLDQILSPYRSVVSDARNSPSVNVGYRTQPHWKLALTLLAFLHTAPVIAIAWAPTRALRIASGVTASGTAAAVIPLRTIDGVPSWAWISDYTVWIICFAVYLTLQIHHIPRHRDHRRQLYLFLVILLAIHFAIALAQSSPTLIDGFTIFGPMVLTITTFLMALLFGAIAAMEARGGNDGVEENASSTSHHLASIAMAAMGMCA</sequence>
<keyword evidence="3" id="KW-1133">Transmembrane helix</keyword>
<name>A0A9P9GY88_FUSSL</name>
<proteinExistence type="predicted"/>
<dbReference type="GO" id="GO:0012505">
    <property type="term" value="C:endomembrane system"/>
    <property type="evidence" value="ECO:0007669"/>
    <property type="project" value="UniProtKB-SubCell"/>
</dbReference>
<evidence type="ECO:0000313" key="5">
    <source>
        <dbReference type="EMBL" id="KAH7247052.1"/>
    </source>
</evidence>
<dbReference type="EMBL" id="JAGTJS010000016">
    <property type="protein sequence ID" value="KAH7247052.1"/>
    <property type="molecule type" value="Genomic_DNA"/>
</dbReference>
<dbReference type="GO" id="GO:0005388">
    <property type="term" value="F:P-type calcium transporter activity"/>
    <property type="evidence" value="ECO:0007669"/>
    <property type="project" value="TreeGrafter"/>
</dbReference>
<protein>
    <submittedName>
        <fullName evidence="5">E1-E2 ATPase-domain-containing protein</fullName>
    </submittedName>
</protein>
<dbReference type="InterPro" id="IPR059000">
    <property type="entry name" value="ATPase_P-type_domA"/>
</dbReference>
<comment type="caution">
    <text evidence="5">The sequence shown here is derived from an EMBL/GenBank/DDBJ whole genome shotgun (WGS) entry which is preliminary data.</text>
</comment>
<feature type="transmembrane region" description="Helical" evidence="3">
    <location>
        <begin position="491"/>
        <end position="508"/>
    </location>
</feature>
<dbReference type="SUPFAM" id="SSF81653">
    <property type="entry name" value="Calcium ATPase, transduction domain A"/>
    <property type="match status" value="1"/>
</dbReference>
<dbReference type="InterPro" id="IPR008250">
    <property type="entry name" value="ATPase_P-typ_transduc_dom_A_sf"/>
</dbReference>
<dbReference type="OrthoDB" id="116380at2759"/>